<dbReference type="PANTHER" id="PTHR44489">
    <property type="match status" value="1"/>
</dbReference>
<dbReference type="Gene3D" id="2.130.10.10">
    <property type="entry name" value="YVTN repeat-like/Quinoprotein amine dehydrogenase"/>
    <property type="match status" value="1"/>
</dbReference>
<evidence type="ECO:0000313" key="8">
    <source>
        <dbReference type="Proteomes" id="UP001341281"/>
    </source>
</evidence>
<reference evidence="7 8" key="1">
    <citation type="submission" date="2024-02" db="EMBL/GenBank/DDBJ databases">
        <title>High-quality chromosome-scale genome assembly of Pensacola bahiagrass (Paspalum notatum Flugge var. saurae).</title>
        <authorList>
            <person name="Vega J.M."/>
            <person name="Podio M."/>
            <person name="Orjuela J."/>
            <person name="Siena L.A."/>
            <person name="Pessino S.C."/>
            <person name="Combes M.C."/>
            <person name="Mariac C."/>
            <person name="Albertini E."/>
            <person name="Pupilli F."/>
            <person name="Ortiz J.P.A."/>
            <person name="Leblanc O."/>
        </authorList>
    </citation>
    <scope>NUCLEOTIDE SEQUENCE [LARGE SCALE GENOMIC DNA]</scope>
    <source>
        <strain evidence="7">R1</strain>
        <tissue evidence="7">Leaf</tissue>
    </source>
</reference>
<dbReference type="InterPro" id="IPR017907">
    <property type="entry name" value="Znf_RING_CS"/>
</dbReference>
<dbReference type="SMART" id="SM00320">
    <property type="entry name" value="WD40"/>
    <property type="match status" value="4"/>
</dbReference>
<keyword evidence="1" id="KW-0479">Metal-binding</keyword>
<dbReference type="SUPFAM" id="SSF50978">
    <property type="entry name" value="WD40 repeat-like"/>
    <property type="match status" value="1"/>
</dbReference>
<name>A0AAQ3V0M3_PASNO</name>
<keyword evidence="2 4" id="KW-0863">Zinc-finger</keyword>
<proteinExistence type="predicted"/>
<dbReference type="Pfam" id="PF00400">
    <property type="entry name" value="WD40"/>
    <property type="match status" value="2"/>
</dbReference>
<dbReference type="InterPro" id="IPR001680">
    <property type="entry name" value="WD40_rpt"/>
</dbReference>
<evidence type="ECO:0000313" key="7">
    <source>
        <dbReference type="EMBL" id="WVZ98694.1"/>
    </source>
</evidence>
<dbReference type="Gene3D" id="3.30.40.10">
    <property type="entry name" value="Zinc/RING finger domain, C3HC4 (zinc finger)"/>
    <property type="match status" value="1"/>
</dbReference>
<evidence type="ECO:0000256" key="3">
    <source>
        <dbReference type="ARBA" id="ARBA00022833"/>
    </source>
</evidence>
<dbReference type="EMBL" id="CP144754">
    <property type="protein sequence ID" value="WVZ98694.1"/>
    <property type="molecule type" value="Genomic_DNA"/>
</dbReference>
<dbReference type="GO" id="GO:0008270">
    <property type="term" value="F:zinc ion binding"/>
    <property type="evidence" value="ECO:0007669"/>
    <property type="project" value="UniProtKB-KW"/>
</dbReference>
<keyword evidence="5" id="KW-0853">WD repeat</keyword>
<dbReference type="SMART" id="SM00184">
    <property type="entry name" value="RING"/>
    <property type="match status" value="1"/>
</dbReference>
<evidence type="ECO:0000259" key="6">
    <source>
        <dbReference type="PROSITE" id="PS50089"/>
    </source>
</evidence>
<evidence type="ECO:0000256" key="4">
    <source>
        <dbReference type="PROSITE-ProRule" id="PRU00175"/>
    </source>
</evidence>
<evidence type="ECO:0000256" key="5">
    <source>
        <dbReference type="PROSITE-ProRule" id="PRU00221"/>
    </source>
</evidence>
<dbReference type="SUPFAM" id="SSF57850">
    <property type="entry name" value="RING/U-box"/>
    <property type="match status" value="1"/>
</dbReference>
<dbReference type="Proteomes" id="UP001341281">
    <property type="component" value="Chromosome 10"/>
</dbReference>
<dbReference type="InterPro" id="IPR036322">
    <property type="entry name" value="WD40_repeat_dom_sf"/>
</dbReference>
<dbReference type="InterPro" id="IPR027370">
    <property type="entry name" value="Znf-RING_euk"/>
</dbReference>
<dbReference type="PROSITE" id="PS00518">
    <property type="entry name" value="ZF_RING_1"/>
    <property type="match status" value="1"/>
</dbReference>
<evidence type="ECO:0000256" key="2">
    <source>
        <dbReference type="ARBA" id="ARBA00022771"/>
    </source>
</evidence>
<dbReference type="PANTHER" id="PTHR44489:SF11">
    <property type="entry name" value="WD REPEAT DOMAIN 86"/>
    <property type="match status" value="1"/>
</dbReference>
<feature type="domain" description="RING-type" evidence="6">
    <location>
        <begin position="15"/>
        <end position="66"/>
    </location>
</feature>
<protein>
    <recommendedName>
        <fullName evidence="6">RING-type domain-containing protein</fullName>
    </recommendedName>
</protein>
<dbReference type="InterPro" id="IPR001841">
    <property type="entry name" value="Znf_RING"/>
</dbReference>
<keyword evidence="8" id="KW-1185">Reference proteome</keyword>
<gene>
    <name evidence="7" type="ORF">U9M48_044095</name>
</gene>
<dbReference type="AlphaFoldDB" id="A0AAQ3V0M3"/>
<evidence type="ECO:0000256" key="1">
    <source>
        <dbReference type="ARBA" id="ARBA00022723"/>
    </source>
</evidence>
<dbReference type="Pfam" id="PF13445">
    <property type="entry name" value="zf-RING_UBOX"/>
    <property type="match status" value="1"/>
</dbReference>
<feature type="repeat" description="WD" evidence="5">
    <location>
        <begin position="469"/>
        <end position="508"/>
    </location>
</feature>
<organism evidence="7 8">
    <name type="scientific">Paspalum notatum var. saurae</name>
    <dbReference type="NCBI Taxonomy" id="547442"/>
    <lineage>
        <taxon>Eukaryota</taxon>
        <taxon>Viridiplantae</taxon>
        <taxon>Streptophyta</taxon>
        <taxon>Embryophyta</taxon>
        <taxon>Tracheophyta</taxon>
        <taxon>Spermatophyta</taxon>
        <taxon>Magnoliopsida</taxon>
        <taxon>Liliopsida</taxon>
        <taxon>Poales</taxon>
        <taxon>Poaceae</taxon>
        <taxon>PACMAD clade</taxon>
        <taxon>Panicoideae</taxon>
        <taxon>Andropogonodae</taxon>
        <taxon>Paspaleae</taxon>
        <taxon>Paspalinae</taxon>
        <taxon>Paspalum</taxon>
    </lineage>
</organism>
<dbReference type="InterPro" id="IPR015943">
    <property type="entry name" value="WD40/YVTN_repeat-like_dom_sf"/>
</dbReference>
<dbReference type="PROSITE" id="PS50082">
    <property type="entry name" value="WD_REPEATS_2"/>
    <property type="match status" value="1"/>
</dbReference>
<accession>A0AAQ3V0M3</accession>
<keyword evidence="3" id="KW-0862">Zinc</keyword>
<dbReference type="InterPro" id="IPR013083">
    <property type="entry name" value="Znf_RING/FYVE/PHD"/>
</dbReference>
<dbReference type="PROSITE" id="PS50089">
    <property type="entry name" value="ZF_RING_2"/>
    <property type="match status" value="1"/>
</dbReference>
<dbReference type="InterPro" id="IPR044715">
    <property type="entry name" value="WDR86-like"/>
</dbReference>
<sequence length="654" mass="70296">MATTAPPADDDLPECPVCLSPFDAVSAVPRVLPCGHSLCGPCIAALPPASAASSAAGSSIRCPLCSQCVPFSRALGPSSLPKNLALIALLPSPPRSAASHIPTATAPPPLPLPLAAHSRLLSRFRYAVLPESASPLRSAATPTRLAFGSLDSDLGAPWFCARGRPVSLLSIETHPSEGGPPTEQEAVFYRPSHAARVLAALGALSDAAREELAGLIASSARLARRVCRVYGVWMAPDAPPLWMVSERHPRSAALLLEEEMINREETVIGIGFVAMEACEAIMSLHGEDLVLGCLGLDCFCLDHFGHCLLDLNQTDEELVAGWNSEALYDDWEKEVVTRLDASLLGTQLESLAAIIASCLRYDPKCRPEVADVWKCIRGLLMKSCDVAVVPDDIVTHKSLRCVLLGELSSMFADSCSVESDDKTQLSQGAVENSLNQDDGSNGGFLNNRGNDLSGINGQQSAGVVKSSTLLGHRDCVTGLTIGAGLLFSSSYDKTINVWSLQDFSHIQCLKGHEHKITAIVAVDNDNSSLCISGDSGSGIFVWHVDSTLKEEPLNKWYEHNDWLFRGINCLAVSETGYLYTGSRDKSIKAWSLEIWKNDVLVKSEKLQNGAIYAVKLSGKWLYTGGWDKVINIQELLEVESEIELQDIASIVTQL</sequence>